<dbReference type="PANTHER" id="PTHR12112:SF39">
    <property type="entry name" value="EG:152A3.5 PROTEIN (FBGN0003116_PN PROTEIN)"/>
    <property type="match status" value="1"/>
</dbReference>
<dbReference type="Pfam" id="PF01368">
    <property type="entry name" value="DHH"/>
    <property type="match status" value="1"/>
</dbReference>
<evidence type="ECO:0000259" key="5">
    <source>
        <dbReference type="SMART" id="SM01131"/>
    </source>
</evidence>
<dbReference type="SMART" id="SM01131">
    <property type="entry name" value="DHHA2"/>
    <property type="match status" value="1"/>
</dbReference>
<name>A0ABR3FV87_9AGAR</name>
<comment type="cofactor">
    <cofactor evidence="1">
        <name>Mn(2+)</name>
        <dbReference type="ChEBI" id="CHEBI:29035"/>
    </cofactor>
</comment>
<dbReference type="PANTHER" id="PTHR12112">
    <property type="entry name" value="BNIP - RELATED"/>
    <property type="match status" value="1"/>
</dbReference>
<dbReference type="GO" id="GO:0004309">
    <property type="term" value="F:exopolyphosphatase activity"/>
    <property type="evidence" value="ECO:0007669"/>
    <property type="project" value="UniProtKB-EC"/>
</dbReference>
<dbReference type="SUPFAM" id="SSF64182">
    <property type="entry name" value="DHH phosphoesterases"/>
    <property type="match status" value="1"/>
</dbReference>
<reference evidence="6 7" key="1">
    <citation type="submission" date="2024-02" db="EMBL/GenBank/DDBJ databases">
        <title>A draft genome for the cacao thread blight pathogen Marasmius crinis-equi.</title>
        <authorList>
            <person name="Cohen S.P."/>
            <person name="Baruah I.K."/>
            <person name="Amoako-Attah I."/>
            <person name="Bukari Y."/>
            <person name="Meinhardt L.W."/>
            <person name="Bailey B.A."/>
        </authorList>
    </citation>
    <scope>NUCLEOTIDE SEQUENCE [LARGE SCALE GENOMIC DNA]</scope>
    <source>
        <strain evidence="6 7">GH-76</strain>
    </source>
</reference>
<accession>A0ABR3FV87</accession>
<evidence type="ECO:0000313" key="6">
    <source>
        <dbReference type="EMBL" id="KAL0579428.1"/>
    </source>
</evidence>
<comment type="caution">
    <text evidence="6">The sequence shown here is derived from an EMBL/GenBank/DDBJ whole genome shotgun (WGS) entry which is preliminary data.</text>
</comment>
<keyword evidence="2" id="KW-0479">Metal-binding</keyword>
<keyword evidence="4" id="KW-0464">Manganese</keyword>
<proteinExistence type="predicted"/>
<evidence type="ECO:0000256" key="2">
    <source>
        <dbReference type="ARBA" id="ARBA00022723"/>
    </source>
</evidence>
<dbReference type="InterPro" id="IPR038222">
    <property type="entry name" value="DHHA2_dom_sf"/>
</dbReference>
<evidence type="ECO:0000256" key="4">
    <source>
        <dbReference type="ARBA" id="ARBA00023211"/>
    </source>
</evidence>
<organism evidence="6 7">
    <name type="scientific">Marasmius crinis-equi</name>
    <dbReference type="NCBI Taxonomy" id="585013"/>
    <lineage>
        <taxon>Eukaryota</taxon>
        <taxon>Fungi</taxon>
        <taxon>Dikarya</taxon>
        <taxon>Basidiomycota</taxon>
        <taxon>Agaricomycotina</taxon>
        <taxon>Agaricomycetes</taxon>
        <taxon>Agaricomycetidae</taxon>
        <taxon>Agaricales</taxon>
        <taxon>Marasmiineae</taxon>
        <taxon>Marasmiaceae</taxon>
        <taxon>Marasmius</taxon>
    </lineage>
</organism>
<keyword evidence="7" id="KW-1185">Reference proteome</keyword>
<sequence>MSTSRAGKILAEFLVSSKQKYLSSLKSLQKASKNDWAVVMGNESGDLDTIACAIAYAYHQTHHLHKPTIPLIRVHRKDLRLRAENIYALSLAGVNEPDNQLLLLSDIPEGKWSQRDFALVDHNRLAPEFDSEDGDGERARVVAVIDHHEDEGLYKDADPRLISPTGSCASQVAAYILDNAPGHVDGGHPIPPELYTLLLSAILIDTNLKPISNGGKATALDFHAAAILAPHAVYPEEVPDTDVKSMSNPFLELKPKTSLLQLTTSQSPSPSQELDSIVQLLRTSSPLSALSGALSSKKFDVSHLSVSELLRRDYKEYDFAVEIPEEHSDKISVKAGLSTVPVGLTKWAGGNADEEGRLDLLLSESATYMSERGISVLGVLTTFRKEKRKNGTKGKGMREMVWLIRTDLPSPSVADALAQRIFTTFEANEEIAVKRHKKFKQYTKPSHSAQDDTPHARHDNLIVKVYKQGNANATRKATAPVLRRALDCGANA</sequence>
<dbReference type="EC" id="3.6.1.11" evidence="6"/>
<dbReference type="EMBL" id="JBAHYK010000060">
    <property type="protein sequence ID" value="KAL0579428.1"/>
    <property type="molecule type" value="Genomic_DNA"/>
</dbReference>
<dbReference type="InterPro" id="IPR001667">
    <property type="entry name" value="DDH_dom"/>
</dbReference>
<dbReference type="Gene3D" id="3.90.1640.10">
    <property type="entry name" value="inorganic pyrophosphatase (n-terminal core)"/>
    <property type="match status" value="1"/>
</dbReference>
<feature type="domain" description="DHHA2" evidence="5">
    <location>
        <begin position="291"/>
        <end position="486"/>
    </location>
</feature>
<dbReference type="Pfam" id="PF02833">
    <property type="entry name" value="DHHA2"/>
    <property type="match status" value="1"/>
</dbReference>
<gene>
    <name evidence="6" type="primary">PPX1</name>
    <name evidence="6" type="ORF">V5O48_002599</name>
</gene>
<dbReference type="Gene3D" id="3.10.310.20">
    <property type="entry name" value="DHHA2 domain"/>
    <property type="match status" value="1"/>
</dbReference>
<evidence type="ECO:0000256" key="3">
    <source>
        <dbReference type="ARBA" id="ARBA00022801"/>
    </source>
</evidence>
<keyword evidence="3 6" id="KW-0378">Hydrolase</keyword>
<dbReference type="InterPro" id="IPR004097">
    <property type="entry name" value="DHHA2"/>
</dbReference>
<protein>
    <submittedName>
        <fullName evidence="6">Exopolyphosphatase</fullName>
        <ecNumber evidence="6">3.6.1.11</ecNumber>
    </submittedName>
</protein>
<dbReference type="InterPro" id="IPR038763">
    <property type="entry name" value="DHH_sf"/>
</dbReference>
<evidence type="ECO:0000256" key="1">
    <source>
        <dbReference type="ARBA" id="ARBA00001936"/>
    </source>
</evidence>
<dbReference type="Proteomes" id="UP001465976">
    <property type="component" value="Unassembled WGS sequence"/>
</dbReference>
<evidence type="ECO:0000313" key="7">
    <source>
        <dbReference type="Proteomes" id="UP001465976"/>
    </source>
</evidence>